<gene>
    <name evidence="7" type="ORF">HOLleu_29654</name>
</gene>
<proteinExistence type="predicted"/>
<dbReference type="EMBL" id="JAIZAY010000014">
    <property type="protein sequence ID" value="KAJ8030077.1"/>
    <property type="molecule type" value="Genomic_DNA"/>
</dbReference>
<evidence type="ECO:0000256" key="5">
    <source>
        <dbReference type="SAM" id="Phobius"/>
    </source>
</evidence>
<feature type="transmembrane region" description="Helical" evidence="5">
    <location>
        <begin position="20"/>
        <end position="42"/>
    </location>
</feature>
<feature type="transmembrane region" description="Helical" evidence="5">
    <location>
        <begin position="174"/>
        <end position="195"/>
    </location>
</feature>
<comment type="caution">
    <text evidence="7">The sequence shown here is derived from an EMBL/GenBank/DDBJ whole genome shotgun (WGS) entry which is preliminary data.</text>
</comment>
<feature type="transmembrane region" description="Helical" evidence="5">
    <location>
        <begin position="240"/>
        <end position="258"/>
    </location>
</feature>
<organism evidence="7 8">
    <name type="scientific">Holothuria leucospilota</name>
    <name type="common">Black long sea cucumber</name>
    <name type="synonym">Mertensiothuria leucospilota</name>
    <dbReference type="NCBI Taxonomy" id="206669"/>
    <lineage>
        <taxon>Eukaryota</taxon>
        <taxon>Metazoa</taxon>
        <taxon>Echinodermata</taxon>
        <taxon>Eleutherozoa</taxon>
        <taxon>Echinozoa</taxon>
        <taxon>Holothuroidea</taxon>
        <taxon>Aspidochirotacea</taxon>
        <taxon>Aspidochirotida</taxon>
        <taxon>Holothuriidae</taxon>
        <taxon>Holothuria</taxon>
    </lineage>
</organism>
<dbReference type="PANTHER" id="PTHR22911">
    <property type="entry name" value="ACYL-MALONYL CONDENSING ENZYME-RELATED"/>
    <property type="match status" value="1"/>
</dbReference>
<keyword evidence="4 5" id="KW-0472">Membrane</keyword>
<evidence type="ECO:0000256" key="4">
    <source>
        <dbReference type="ARBA" id="ARBA00023136"/>
    </source>
</evidence>
<reference evidence="7" key="1">
    <citation type="submission" date="2021-10" db="EMBL/GenBank/DDBJ databases">
        <title>Tropical sea cucumber genome reveals ecological adaptation and Cuvierian tubules defense mechanism.</title>
        <authorList>
            <person name="Chen T."/>
        </authorList>
    </citation>
    <scope>NUCLEOTIDE SEQUENCE</scope>
    <source>
        <strain evidence="7">Nanhai2018</strain>
        <tissue evidence="7">Muscle</tissue>
    </source>
</reference>
<protein>
    <submittedName>
        <fullName evidence="7">Solute carrier family 35 member G1</fullName>
    </submittedName>
</protein>
<accession>A0A9Q1BNS5</accession>
<feature type="transmembrane region" description="Helical" evidence="5">
    <location>
        <begin position="143"/>
        <end position="162"/>
    </location>
</feature>
<name>A0A9Q1BNS5_HOLLE</name>
<dbReference type="Proteomes" id="UP001152320">
    <property type="component" value="Chromosome 14"/>
</dbReference>
<dbReference type="Pfam" id="PF00892">
    <property type="entry name" value="EamA"/>
    <property type="match status" value="1"/>
</dbReference>
<feature type="transmembrane region" description="Helical" evidence="5">
    <location>
        <begin position="207"/>
        <end position="228"/>
    </location>
</feature>
<feature type="transmembrane region" description="Helical" evidence="5">
    <location>
        <begin position="54"/>
        <end position="78"/>
    </location>
</feature>
<dbReference type="SUPFAM" id="SSF103481">
    <property type="entry name" value="Multidrug resistance efflux transporter EmrE"/>
    <property type="match status" value="1"/>
</dbReference>
<dbReference type="InterPro" id="IPR037185">
    <property type="entry name" value="EmrE-like"/>
</dbReference>
<keyword evidence="2 5" id="KW-0812">Transmembrane</keyword>
<keyword evidence="8" id="KW-1185">Reference proteome</keyword>
<comment type="subcellular location">
    <subcellularLocation>
        <location evidence="1">Membrane</location>
        <topology evidence="1">Multi-pass membrane protein</topology>
    </subcellularLocation>
</comment>
<feature type="transmembrane region" description="Helical" evidence="5">
    <location>
        <begin position="84"/>
        <end position="102"/>
    </location>
</feature>
<keyword evidence="3 5" id="KW-1133">Transmembrane helix</keyword>
<feature type="domain" description="EamA" evidence="6">
    <location>
        <begin position="2"/>
        <end position="125"/>
    </location>
</feature>
<evidence type="ECO:0000256" key="2">
    <source>
        <dbReference type="ARBA" id="ARBA00022692"/>
    </source>
</evidence>
<dbReference type="AlphaFoldDB" id="A0A9Q1BNS5"/>
<evidence type="ECO:0000313" key="8">
    <source>
        <dbReference type="Proteomes" id="UP001152320"/>
    </source>
</evidence>
<sequence length="322" mass="34775">MACVFFASTGVFVQLASSVHVLLSSCFRGVILVIFPLIGLIFSQNKPTFSKRDILWLIVNSFLLTNTQVCGFMGYRYIPVGDVNAILFSTPLLSGILAWIILKERLTLFDVALTIVSVVGVILVSKPAFVFGAEDDGSSSDRLLGSLYAICALGSASCVFVVTRKLRPFPANALVLTLGFGIVVCPTSAVLNTYIGEWDLPANLVQAIYLSAVGVSGFLAILFLCLALETEKAIHISVTNTLTIILTYIMQFFIFHIYPDVISGVGAILICGSMCGVFISNWITSSANEVDSSVGGHYHNIVQREGDPIRESLPQQNTQTTV</sequence>
<evidence type="ECO:0000256" key="3">
    <source>
        <dbReference type="ARBA" id="ARBA00022989"/>
    </source>
</evidence>
<evidence type="ECO:0000313" key="7">
    <source>
        <dbReference type="EMBL" id="KAJ8030077.1"/>
    </source>
</evidence>
<dbReference type="InterPro" id="IPR000620">
    <property type="entry name" value="EamA_dom"/>
</dbReference>
<dbReference type="PANTHER" id="PTHR22911:SF6">
    <property type="entry name" value="SOLUTE CARRIER FAMILY 35 MEMBER G1"/>
    <property type="match status" value="1"/>
</dbReference>
<feature type="transmembrane region" description="Helical" evidence="5">
    <location>
        <begin position="264"/>
        <end position="283"/>
    </location>
</feature>
<evidence type="ECO:0000256" key="1">
    <source>
        <dbReference type="ARBA" id="ARBA00004141"/>
    </source>
</evidence>
<dbReference type="OrthoDB" id="306876at2759"/>
<dbReference type="GO" id="GO:0016020">
    <property type="term" value="C:membrane"/>
    <property type="evidence" value="ECO:0007669"/>
    <property type="project" value="UniProtKB-SubCell"/>
</dbReference>
<evidence type="ECO:0000259" key="6">
    <source>
        <dbReference type="Pfam" id="PF00892"/>
    </source>
</evidence>
<feature type="transmembrane region" description="Helical" evidence="5">
    <location>
        <begin position="109"/>
        <end position="131"/>
    </location>
</feature>